<proteinExistence type="predicted"/>
<gene>
    <name evidence="1" type="ORF">BT96DRAFT_989682</name>
</gene>
<keyword evidence="2" id="KW-1185">Reference proteome</keyword>
<dbReference type="EMBL" id="ML769420">
    <property type="protein sequence ID" value="KAE9403950.1"/>
    <property type="molecule type" value="Genomic_DNA"/>
</dbReference>
<protein>
    <submittedName>
        <fullName evidence="1">Uncharacterized protein</fullName>
    </submittedName>
</protein>
<reference evidence="1" key="1">
    <citation type="journal article" date="2019" name="Environ. Microbiol.">
        <title>Fungal ecological strategies reflected in gene transcription - a case study of two litter decomposers.</title>
        <authorList>
            <person name="Barbi F."/>
            <person name="Kohler A."/>
            <person name="Barry K."/>
            <person name="Baskaran P."/>
            <person name="Daum C."/>
            <person name="Fauchery L."/>
            <person name="Ihrmark K."/>
            <person name="Kuo A."/>
            <person name="LaButti K."/>
            <person name="Lipzen A."/>
            <person name="Morin E."/>
            <person name="Grigoriev I.V."/>
            <person name="Henrissat B."/>
            <person name="Lindahl B."/>
            <person name="Martin F."/>
        </authorList>
    </citation>
    <scope>NUCLEOTIDE SEQUENCE</scope>
    <source>
        <strain evidence="1">JB14</strain>
    </source>
</reference>
<organism evidence="1 2">
    <name type="scientific">Gymnopus androsaceus JB14</name>
    <dbReference type="NCBI Taxonomy" id="1447944"/>
    <lineage>
        <taxon>Eukaryota</taxon>
        <taxon>Fungi</taxon>
        <taxon>Dikarya</taxon>
        <taxon>Basidiomycota</taxon>
        <taxon>Agaricomycotina</taxon>
        <taxon>Agaricomycetes</taxon>
        <taxon>Agaricomycetidae</taxon>
        <taxon>Agaricales</taxon>
        <taxon>Marasmiineae</taxon>
        <taxon>Omphalotaceae</taxon>
        <taxon>Gymnopus</taxon>
    </lineage>
</organism>
<name>A0A6A4I1V2_9AGAR</name>
<evidence type="ECO:0000313" key="2">
    <source>
        <dbReference type="Proteomes" id="UP000799118"/>
    </source>
</evidence>
<evidence type="ECO:0000313" key="1">
    <source>
        <dbReference type="EMBL" id="KAE9403950.1"/>
    </source>
</evidence>
<accession>A0A6A4I1V2</accession>
<dbReference type="Proteomes" id="UP000799118">
    <property type="component" value="Unassembled WGS sequence"/>
</dbReference>
<sequence length="291" mass="32903">MPVEFTELRLGSKPANQAETKGYTVLEEHMKEFLLEIGVKKENAFTFYQLSVAAVKDSIPLIITRMAVHNDLKLQVYDGIIRQLLNTYLDEFPHLLQRWDFLPSDNDHSPDSVRRRIEEFRIPAYEHKEADPPLRRSERISSKLVESNSATLATVCNKRFALSGARHTIKGTSHILVVGFSSQLDFQRSKFNENTEVESLAEAPMIKMLKAPKPQLKENVNVIGVPFKVSFQPHLNAFFDFELLSTGYGRESQTDHSSWSATFYERQKVKLGVTPLSHLASIDSAGNPGVG</sequence>
<dbReference type="AlphaFoldDB" id="A0A6A4I1V2"/>